<proteinExistence type="predicted"/>
<protein>
    <submittedName>
        <fullName evidence="4">Ankyrin</fullName>
    </submittedName>
</protein>
<evidence type="ECO:0000256" key="3">
    <source>
        <dbReference type="PROSITE-ProRule" id="PRU00023"/>
    </source>
</evidence>
<accession>A0A6G1J652</accession>
<reference evidence="4" key="1">
    <citation type="journal article" date="2020" name="Stud. Mycol.">
        <title>101 Dothideomycetes genomes: a test case for predicting lifestyles and emergence of pathogens.</title>
        <authorList>
            <person name="Haridas S."/>
            <person name="Albert R."/>
            <person name="Binder M."/>
            <person name="Bloem J."/>
            <person name="Labutti K."/>
            <person name="Salamov A."/>
            <person name="Andreopoulos B."/>
            <person name="Baker S."/>
            <person name="Barry K."/>
            <person name="Bills G."/>
            <person name="Bluhm B."/>
            <person name="Cannon C."/>
            <person name="Castanera R."/>
            <person name="Culley D."/>
            <person name="Daum C."/>
            <person name="Ezra D."/>
            <person name="Gonzalez J."/>
            <person name="Henrissat B."/>
            <person name="Kuo A."/>
            <person name="Liang C."/>
            <person name="Lipzen A."/>
            <person name="Lutzoni F."/>
            <person name="Magnuson J."/>
            <person name="Mondo S."/>
            <person name="Nolan M."/>
            <person name="Ohm R."/>
            <person name="Pangilinan J."/>
            <person name="Park H.-J."/>
            <person name="Ramirez L."/>
            <person name="Alfaro M."/>
            <person name="Sun H."/>
            <person name="Tritt A."/>
            <person name="Yoshinaga Y."/>
            <person name="Zwiers L.-H."/>
            <person name="Turgeon B."/>
            <person name="Goodwin S."/>
            <person name="Spatafora J."/>
            <person name="Crous P."/>
            <person name="Grigoriev I."/>
        </authorList>
    </citation>
    <scope>NUCLEOTIDE SEQUENCE</scope>
    <source>
        <strain evidence="4">CBS 122367</strain>
    </source>
</reference>
<evidence type="ECO:0000256" key="2">
    <source>
        <dbReference type="ARBA" id="ARBA00023043"/>
    </source>
</evidence>
<dbReference type="GO" id="GO:0085020">
    <property type="term" value="P:protein K6-linked ubiquitination"/>
    <property type="evidence" value="ECO:0007669"/>
    <property type="project" value="TreeGrafter"/>
</dbReference>
<sequence length="122" mass="13545">GQKATRKLLLERGANINARDEYGDAPLSRVIKHQYRQTPLLRAAIYGYEAIVRRLLDEGVDVNEKDGYRQTALLGAAMYGHEAVVKLLLEEGADISSCDIWGETPLSEAKKGRHKAVVNLLL</sequence>
<organism evidence="4 5">
    <name type="scientific">Lentithecium fluviatile CBS 122367</name>
    <dbReference type="NCBI Taxonomy" id="1168545"/>
    <lineage>
        <taxon>Eukaryota</taxon>
        <taxon>Fungi</taxon>
        <taxon>Dikarya</taxon>
        <taxon>Ascomycota</taxon>
        <taxon>Pezizomycotina</taxon>
        <taxon>Dothideomycetes</taxon>
        <taxon>Pleosporomycetidae</taxon>
        <taxon>Pleosporales</taxon>
        <taxon>Massarineae</taxon>
        <taxon>Lentitheciaceae</taxon>
        <taxon>Lentithecium</taxon>
    </lineage>
</organism>
<dbReference type="PROSITE" id="PS50088">
    <property type="entry name" value="ANK_REPEAT"/>
    <property type="match status" value="3"/>
</dbReference>
<dbReference type="Gene3D" id="1.25.40.20">
    <property type="entry name" value="Ankyrin repeat-containing domain"/>
    <property type="match status" value="2"/>
</dbReference>
<dbReference type="PROSITE" id="PS50297">
    <property type="entry name" value="ANK_REP_REGION"/>
    <property type="match status" value="2"/>
</dbReference>
<dbReference type="EMBL" id="MU005578">
    <property type="protein sequence ID" value="KAF2685715.1"/>
    <property type="molecule type" value="Genomic_DNA"/>
</dbReference>
<dbReference type="InterPro" id="IPR002110">
    <property type="entry name" value="Ankyrin_rpt"/>
</dbReference>
<dbReference type="PANTHER" id="PTHR24171">
    <property type="entry name" value="ANKYRIN REPEAT DOMAIN-CONTAINING PROTEIN 39-RELATED"/>
    <property type="match status" value="1"/>
</dbReference>
<evidence type="ECO:0000313" key="5">
    <source>
        <dbReference type="Proteomes" id="UP000799291"/>
    </source>
</evidence>
<feature type="repeat" description="ANK" evidence="3">
    <location>
        <begin position="35"/>
        <end position="67"/>
    </location>
</feature>
<gene>
    <name evidence="4" type="ORF">K458DRAFT_256291</name>
</gene>
<dbReference type="OrthoDB" id="4772757at2759"/>
<feature type="non-terminal residue" evidence="4">
    <location>
        <position position="122"/>
    </location>
</feature>
<feature type="repeat" description="ANK" evidence="3">
    <location>
        <begin position="1"/>
        <end position="21"/>
    </location>
</feature>
<evidence type="ECO:0000256" key="1">
    <source>
        <dbReference type="ARBA" id="ARBA00022737"/>
    </source>
</evidence>
<feature type="repeat" description="ANK" evidence="3">
    <location>
        <begin position="68"/>
        <end position="100"/>
    </location>
</feature>
<dbReference type="InterPro" id="IPR036770">
    <property type="entry name" value="Ankyrin_rpt-contain_sf"/>
</dbReference>
<keyword evidence="1" id="KW-0677">Repeat</keyword>
<keyword evidence="2 3" id="KW-0040">ANK repeat</keyword>
<dbReference type="SMART" id="SM00248">
    <property type="entry name" value="ANK"/>
    <property type="match status" value="2"/>
</dbReference>
<keyword evidence="5" id="KW-1185">Reference proteome</keyword>
<dbReference type="SUPFAM" id="SSF48403">
    <property type="entry name" value="Ankyrin repeat"/>
    <property type="match status" value="1"/>
</dbReference>
<dbReference type="Proteomes" id="UP000799291">
    <property type="component" value="Unassembled WGS sequence"/>
</dbReference>
<dbReference type="Pfam" id="PF12796">
    <property type="entry name" value="Ank_2"/>
    <property type="match status" value="1"/>
</dbReference>
<feature type="non-terminal residue" evidence="4">
    <location>
        <position position="1"/>
    </location>
</feature>
<evidence type="ECO:0000313" key="4">
    <source>
        <dbReference type="EMBL" id="KAF2685715.1"/>
    </source>
</evidence>
<name>A0A6G1J652_9PLEO</name>
<dbReference type="GO" id="GO:0004842">
    <property type="term" value="F:ubiquitin-protein transferase activity"/>
    <property type="evidence" value="ECO:0007669"/>
    <property type="project" value="TreeGrafter"/>
</dbReference>
<dbReference type="PANTHER" id="PTHR24171:SF8">
    <property type="entry name" value="BRCA1-ASSOCIATED RING DOMAIN PROTEIN 1"/>
    <property type="match status" value="1"/>
</dbReference>
<dbReference type="AlphaFoldDB" id="A0A6G1J652"/>